<dbReference type="Pfam" id="PF00248">
    <property type="entry name" value="Aldo_ket_red"/>
    <property type="match status" value="1"/>
</dbReference>
<name>A0A843VZC1_COLES</name>
<accession>A0A843VZC1</accession>
<proteinExistence type="predicted"/>
<gene>
    <name evidence="3" type="ORF">Taro_037046</name>
</gene>
<keyword evidence="4" id="KW-1185">Reference proteome</keyword>
<dbReference type="Proteomes" id="UP000652761">
    <property type="component" value="Unassembled WGS sequence"/>
</dbReference>
<feature type="compositionally biased region" description="Basic residues" evidence="1">
    <location>
        <begin position="46"/>
        <end position="55"/>
    </location>
</feature>
<feature type="compositionally biased region" description="Low complexity" evidence="1">
    <location>
        <begin position="29"/>
        <end position="43"/>
    </location>
</feature>
<dbReference type="AlphaFoldDB" id="A0A843VZC1"/>
<dbReference type="OrthoDB" id="665870at2759"/>
<dbReference type="SUPFAM" id="SSF51430">
    <property type="entry name" value="NAD(P)-linked oxidoreductase"/>
    <property type="match status" value="1"/>
</dbReference>
<comment type="caution">
    <text evidence="3">The sequence shown here is derived from an EMBL/GenBank/DDBJ whole genome shotgun (WGS) entry which is preliminary data.</text>
</comment>
<dbReference type="Gene3D" id="3.20.20.100">
    <property type="entry name" value="NADP-dependent oxidoreductase domain"/>
    <property type="match status" value="1"/>
</dbReference>
<feature type="region of interest" description="Disordered" evidence="1">
    <location>
        <begin position="25"/>
        <end position="68"/>
    </location>
</feature>
<protein>
    <recommendedName>
        <fullName evidence="2">NADP-dependent oxidoreductase domain-containing protein</fullName>
    </recommendedName>
</protein>
<organism evidence="3 4">
    <name type="scientific">Colocasia esculenta</name>
    <name type="common">Wild taro</name>
    <name type="synonym">Arum esculentum</name>
    <dbReference type="NCBI Taxonomy" id="4460"/>
    <lineage>
        <taxon>Eukaryota</taxon>
        <taxon>Viridiplantae</taxon>
        <taxon>Streptophyta</taxon>
        <taxon>Embryophyta</taxon>
        <taxon>Tracheophyta</taxon>
        <taxon>Spermatophyta</taxon>
        <taxon>Magnoliopsida</taxon>
        <taxon>Liliopsida</taxon>
        <taxon>Araceae</taxon>
        <taxon>Aroideae</taxon>
        <taxon>Colocasieae</taxon>
        <taxon>Colocasia</taxon>
    </lineage>
</organism>
<evidence type="ECO:0000313" key="4">
    <source>
        <dbReference type="Proteomes" id="UP000652761"/>
    </source>
</evidence>
<evidence type="ECO:0000259" key="2">
    <source>
        <dbReference type="Pfam" id="PF00248"/>
    </source>
</evidence>
<dbReference type="InterPro" id="IPR036812">
    <property type="entry name" value="NAD(P)_OxRdtase_dom_sf"/>
</dbReference>
<evidence type="ECO:0000256" key="1">
    <source>
        <dbReference type="SAM" id="MobiDB-lite"/>
    </source>
</evidence>
<feature type="domain" description="NADP-dependent oxidoreductase" evidence="2">
    <location>
        <begin position="91"/>
        <end position="137"/>
    </location>
</feature>
<sequence length="145" mass="16724">MIELGRRIRVSTSIRRANSLGSSRVHGHLLLAPSSTLTPSTSKPRPPTRRRRGPPPRRGECHAGEDTTPRINAAILTTNTHTSFPRLLTQRRVALRWVYEQGVCSVVKSSNKDRMRENLRIFDWELSEEEHHNIREIPQKRVDIY</sequence>
<evidence type="ECO:0000313" key="3">
    <source>
        <dbReference type="EMBL" id="MQM04253.1"/>
    </source>
</evidence>
<reference evidence="3" key="1">
    <citation type="submission" date="2017-07" db="EMBL/GenBank/DDBJ databases">
        <title>Taro Niue Genome Assembly and Annotation.</title>
        <authorList>
            <person name="Atibalentja N."/>
            <person name="Keating K."/>
            <person name="Fields C.J."/>
        </authorList>
    </citation>
    <scope>NUCLEOTIDE SEQUENCE</scope>
    <source>
        <strain evidence="3">Niue_2</strain>
        <tissue evidence="3">Leaf</tissue>
    </source>
</reference>
<dbReference type="EMBL" id="NMUH01003182">
    <property type="protein sequence ID" value="MQM04253.1"/>
    <property type="molecule type" value="Genomic_DNA"/>
</dbReference>
<dbReference type="InterPro" id="IPR023210">
    <property type="entry name" value="NADP_OxRdtase_dom"/>
</dbReference>
<feature type="compositionally biased region" description="Basic and acidic residues" evidence="1">
    <location>
        <begin position="57"/>
        <end position="68"/>
    </location>
</feature>